<evidence type="ECO:0000256" key="1">
    <source>
        <dbReference type="ARBA" id="ARBA00004123"/>
    </source>
</evidence>
<dbReference type="PRINTS" id="PR00024">
    <property type="entry name" value="HOMEOBOX"/>
</dbReference>
<dbReference type="GO" id="GO:0000981">
    <property type="term" value="F:DNA-binding transcription factor activity, RNA polymerase II-specific"/>
    <property type="evidence" value="ECO:0007669"/>
    <property type="project" value="InterPro"/>
</dbReference>
<evidence type="ECO:0000256" key="7">
    <source>
        <dbReference type="PROSITE-ProRule" id="PRU00108"/>
    </source>
</evidence>
<gene>
    <name evidence="11" type="ORF">O3P69_016159</name>
</gene>
<dbReference type="GO" id="GO:0003677">
    <property type="term" value="F:DNA binding"/>
    <property type="evidence" value="ECO:0007669"/>
    <property type="project" value="UniProtKB-UniRule"/>
</dbReference>
<evidence type="ECO:0000313" key="12">
    <source>
        <dbReference type="Proteomes" id="UP001487740"/>
    </source>
</evidence>
<dbReference type="InterPro" id="IPR051662">
    <property type="entry name" value="H2.0_Homeobox_NeuralPatt"/>
</dbReference>
<evidence type="ECO:0000256" key="9">
    <source>
        <dbReference type="SAM" id="MobiDB-lite"/>
    </source>
</evidence>
<feature type="compositionally biased region" description="Polar residues" evidence="9">
    <location>
        <begin position="325"/>
        <end position="337"/>
    </location>
</feature>
<dbReference type="SMART" id="SM00389">
    <property type="entry name" value="HOX"/>
    <property type="match status" value="1"/>
</dbReference>
<dbReference type="PANTHER" id="PTHR24331">
    <property type="entry name" value="DBX"/>
    <property type="match status" value="1"/>
</dbReference>
<dbReference type="InterPro" id="IPR001356">
    <property type="entry name" value="HD"/>
</dbReference>
<dbReference type="InterPro" id="IPR017970">
    <property type="entry name" value="Homeobox_CS"/>
</dbReference>
<feature type="domain" description="Homeobox" evidence="10">
    <location>
        <begin position="253"/>
        <end position="313"/>
    </location>
</feature>
<evidence type="ECO:0000259" key="10">
    <source>
        <dbReference type="PROSITE" id="PS50071"/>
    </source>
</evidence>
<feature type="compositionally biased region" description="Acidic residues" evidence="9">
    <location>
        <begin position="431"/>
        <end position="442"/>
    </location>
</feature>
<feature type="region of interest" description="Disordered" evidence="9">
    <location>
        <begin position="422"/>
        <end position="457"/>
    </location>
</feature>
<reference evidence="11 12" key="1">
    <citation type="submission" date="2023-03" db="EMBL/GenBank/DDBJ databases">
        <title>High-quality genome of Scylla paramamosain provides insights in environmental adaptation.</title>
        <authorList>
            <person name="Zhang L."/>
        </authorList>
    </citation>
    <scope>NUCLEOTIDE SEQUENCE [LARGE SCALE GENOMIC DNA]</scope>
    <source>
        <strain evidence="11">LZ_2023a</strain>
        <tissue evidence="11">Muscle</tissue>
    </source>
</reference>
<feature type="compositionally biased region" description="Gly residues" evidence="9">
    <location>
        <begin position="127"/>
        <end position="142"/>
    </location>
</feature>
<dbReference type="GO" id="GO:0005634">
    <property type="term" value="C:nucleus"/>
    <property type="evidence" value="ECO:0007669"/>
    <property type="project" value="UniProtKB-SubCell"/>
</dbReference>
<comment type="subcellular location">
    <subcellularLocation>
        <location evidence="1 7 8">Nucleus</location>
    </subcellularLocation>
</comment>
<evidence type="ECO:0000256" key="5">
    <source>
        <dbReference type="ARBA" id="ARBA00023242"/>
    </source>
</evidence>
<dbReference type="Pfam" id="PF00046">
    <property type="entry name" value="Homeodomain"/>
    <property type="match status" value="1"/>
</dbReference>
<evidence type="ECO:0000256" key="8">
    <source>
        <dbReference type="RuleBase" id="RU000682"/>
    </source>
</evidence>
<evidence type="ECO:0000256" key="4">
    <source>
        <dbReference type="ARBA" id="ARBA00023155"/>
    </source>
</evidence>
<dbReference type="Gene3D" id="1.10.10.60">
    <property type="entry name" value="Homeodomain-like"/>
    <property type="match status" value="1"/>
</dbReference>
<dbReference type="PANTHER" id="PTHR24331:SF0">
    <property type="entry name" value="DBX"/>
    <property type="match status" value="1"/>
</dbReference>
<evidence type="ECO:0000313" key="11">
    <source>
        <dbReference type="EMBL" id="KAK8374625.1"/>
    </source>
</evidence>
<dbReference type="CDD" id="cd00086">
    <property type="entry name" value="homeodomain"/>
    <property type="match status" value="1"/>
</dbReference>
<dbReference type="FunFam" id="1.10.10.60:FF:000177">
    <property type="entry name" value="Homeobox protein DBX1"/>
    <property type="match status" value="1"/>
</dbReference>
<organism evidence="11 12">
    <name type="scientific">Scylla paramamosain</name>
    <name type="common">Mud crab</name>
    <dbReference type="NCBI Taxonomy" id="85552"/>
    <lineage>
        <taxon>Eukaryota</taxon>
        <taxon>Metazoa</taxon>
        <taxon>Ecdysozoa</taxon>
        <taxon>Arthropoda</taxon>
        <taxon>Crustacea</taxon>
        <taxon>Multicrustacea</taxon>
        <taxon>Malacostraca</taxon>
        <taxon>Eumalacostraca</taxon>
        <taxon>Eucarida</taxon>
        <taxon>Decapoda</taxon>
        <taxon>Pleocyemata</taxon>
        <taxon>Brachyura</taxon>
        <taxon>Eubrachyura</taxon>
        <taxon>Portunoidea</taxon>
        <taxon>Portunidae</taxon>
        <taxon>Portuninae</taxon>
        <taxon>Scylla</taxon>
    </lineage>
</organism>
<keyword evidence="4 7" id="KW-0371">Homeobox</keyword>
<dbReference type="InterPro" id="IPR020479">
    <property type="entry name" value="HD_metazoa"/>
</dbReference>
<keyword evidence="5 7" id="KW-0539">Nucleus</keyword>
<evidence type="ECO:0000256" key="2">
    <source>
        <dbReference type="ARBA" id="ARBA00022473"/>
    </source>
</evidence>
<name>A0AAW0SIK4_SCYPA</name>
<keyword evidence="2" id="KW-0217">Developmental protein</keyword>
<dbReference type="InterPro" id="IPR009057">
    <property type="entry name" value="Homeodomain-like_sf"/>
</dbReference>
<keyword evidence="12" id="KW-1185">Reference proteome</keyword>
<feature type="DNA-binding region" description="Homeobox" evidence="7">
    <location>
        <begin position="255"/>
        <end position="314"/>
    </location>
</feature>
<dbReference type="InterPro" id="IPR000047">
    <property type="entry name" value="HTH_motif"/>
</dbReference>
<dbReference type="EMBL" id="JARAKH010000293">
    <property type="protein sequence ID" value="KAK8374625.1"/>
    <property type="molecule type" value="Genomic_DNA"/>
</dbReference>
<sequence length="457" mass="48972">MLPSVGPCRVLGGGLRPLGHSGLPAHNLLGSLAPFPLPFSSASSVVGGVAAPFVMESVMRDRTLARPVATKPPPLLLPDDPRHDQYYHKDDAAAHYLGLLARPAGPDRLTPPAPLPSPPRSREDDGGAGLGGCGCEGEGGHSPGPDTPTSKPHLKFSVTAILGHDTHSPSRPDPLHNDHLDSESVSSIGERAAAVLPQLARPRPILHSPLQPLMSCRPPYLSVYGNVGAMAGVPLPSTFPWAAMGVGVRGKPRRGMLRRAVFSDFQRKGLEDRFQMQKYISKPDRKKLAEKLGLKDSQVKIWFQNRRMKWRNSKERELLAAGGTREQTLPTKNNPNPDLSDVGEEQRPPTSVGPSPSAKDDLALQSGDGPQDYQGRSEDESGYLGQQGRPDNFGPPLGASLPAKIQIKDLTALSSFGKSAAASFPFPYQDADADYSDEDINVTDEMGASNNEDSEND</sequence>
<evidence type="ECO:0000256" key="3">
    <source>
        <dbReference type="ARBA" id="ARBA00023125"/>
    </source>
</evidence>
<dbReference type="SUPFAM" id="SSF46689">
    <property type="entry name" value="Homeodomain-like"/>
    <property type="match status" value="1"/>
</dbReference>
<protein>
    <recommendedName>
        <fullName evidence="10">Homeobox domain-containing protein</fullName>
    </recommendedName>
</protein>
<feature type="compositionally biased region" description="Pro residues" evidence="9">
    <location>
        <begin position="109"/>
        <end position="119"/>
    </location>
</feature>
<accession>A0AAW0SIK4</accession>
<dbReference type="Proteomes" id="UP001487740">
    <property type="component" value="Unassembled WGS sequence"/>
</dbReference>
<dbReference type="PROSITE" id="PS00027">
    <property type="entry name" value="HOMEOBOX_1"/>
    <property type="match status" value="1"/>
</dbReference>
<feature type="region of interest" description="Disordered" evidence="9">
    <location>
        <begin position="321"/>
        <end position="400"/>
    </location>
</feature>
<feature type="compositionally biased region" description="Basic and acidic residues" evidence="9">
    <location>
        <begin position="164"/>
        <end position="182"/>
    </location>
</feature>
<feature type="region of interest" description="Disordered" evidence="9">
    <location>
        <begin position="102"/>
        <end position="186"/>
    </location>
</feature>
<dbReference type="PRINTS" id="PR00031">
    <property type="entry name" value="HTHREPRESSR"/>
</dbReference>
<keyword evidence="3 7" id="KW-0238">DNA-binding</keyword>
<dbReference type="AlphaFoldDB" id="A0AAW0SIK4"/>
<proteinExistence type="inferred from homology"/>
<comment type="caution">
    <text evidence="11">The sequence shown here is derived from an EMBL/GenBank/DDBJ whole genome shotgun (WGS) entry which is preliminary data.</text>
</comment>
<dbReference type="PROSITE" id="PS50071">
    <property type="entry name" value="HOMEOBOX_2"/>
    <property type="match status" value="1"/>
</dbReference>
<evidence type="ECO:0000256" key="6">
    <source>
        <dbReference type="ARBA" id="ARBA00038504"/>
    </source>
</evidence>
<comment type="similarity">
    <text evidence="6">Belongs to the H2.0 homeobox family.</text>
</comment>